<evidence type="ECO:0000313" key="10">
    <source>
        <dbReference type="EMBL" id="KAG8476949.1"/>
    </source>
</evidence>
<evidence type="ECO:0000313" key="11">
    <source>
        <dbReference type="Proteomes" id="UP000701853"/>
    </source>
</evidence>
<protein>
    <recommendedName>
        <fullName evidence="12">Protein MIS12 homolog</fullName>
    </recommendedName>
</protein>
<evidence type="ECO:0000256" key="6">
    <source>
        <dbReference type="ARBA" id="ARBA00022838"/>
    </source>
</evidence>
<dbReference type="PANTHER" id="PTHR14527">
    <property type="entry name" value="PROTEIN MIS12 HOMOLOG"/>
    <property type="match status" value="1"/>
</dbReference>
<dbReference type="GO" id="GO:0051382">
    <property type="term" value="P:kinetochore assembly"/>
    <property type="evidence" value="ECO:0007669"/>
    <property type="project" value="TreeGrafter"/>
</dbReference>
<dbReference type="Pfam" id="PF05859">
    <property type="entry name" value="Mis12"/>
    <property type="match status" value="1"/>
</dbReference>
<keyword evidence="11" id="KW-1185">Reference proteome</keyword>
<keyword evidence="8" id="KW-0131">Cell cycle</keyword>
<gene>
    <name evidence="10" type="ORF">CXB51_030289</name>
</gene>
<evidence type="ECO:0000256" key="8">
    <source>
        <dbReference type="ARBA" id="ARBA00023306"/>
    </source>
</evidence>
<evidence type="ECO:0000256" key="3">
    <source>
        <dbReference type="ARBA" id="ARBA00022454"/>
    </source>
</evidence>
<dbReference type="GO" id="GO:0000070">
    <property type="term" value="P:mitotic sister chromatid segregation"/>
    <property type="evidence" value="ECO:0007669"/>
    <property type="project" value="TreeGrafter"/>
</dbReference>
<dbReference type="GO" id="GO:0005634">
    <property type="term" value="C:nucleus"/>
    <property type="evidence" value="ECO:0007669"/>
    <property type="project" value="InterPro"/>
</dbReference>
<proteinExistence type="inferred from homology"/>
<keyword evidence="7" id="KW-0175">Coiled coil</keyword>
<dbReference type="OrthoDB" id="1884855at2759"/>
<dbReference type="PANTHER" id="PTHR14527:SF2">
    <property type="entry name" value="PROTEIN MIS12 HOMOLOG"/>
    <property type="match status" value="1"/>
</dbReference>
<keyword evidence="6" id="KW-0995">Kinetochore</keyword>
<evidence type="ECO:0000256" key="9">
    <source>
        <dbReference type="ARBA" id="ARBA00023328"/>
    </source>
</evidence>
<dbReference type="AlphaFoldDB" id="A0A8J6CLQ1"/>
<comment type="caution">
    <text evidence="10">The sequence shown here is derived from an EMBL/GenBank/DDBJ whole genome shotgun (WGS) entry which is preliminary data.</text>
</comment>
<dbReference type="EMBL" id="JAHUZN010000011">
    <property type="protein sequence ID" value="KAG8476949.1"/>
    <property type="molecule type" value="Genomic_DNA"/>
</dbReference>
<keyword evidence="4" id="KW-0132">Cell division</keyword>
<dbReference type="Proteomes" id="UP000701853">
    <property type="component" value="Chromosome 11"/>
</dbReference>
<evidence type="ECO:0000256" key="7">
    <source>
        <dbReference type="ARBA" id="ARBA00023054"/>
    </source>
</evidence>
<comment type="subcellular location">
    <subcellularLocation>
        <location evidence="1">Chromosome</location>
        <location evidence="1">Centromere</location>
        <location evidence="1">Kinetochore</location>
    </subcellularLocation>
</comment>
<evidence type="ECO:0000256" key="1">
    <source>
        <dbReference type="ARBA" id="ARBA00004629"/>
    </source>
</evidence>
<accession>A0A8J6CLQ1</accession>
<dbReference type="GO" id="GO:0051301">
    <property type="term" value="P:cell division"/>
    <property type="evidence" value="ECO:0007669"/>
    <property type="project" value="UniProtKB-KW"/>
</dbReference>
<evidence type="ECO:0000256" key="5">
    <source>
        <dbReference type="ARBA" id="ARBA00022776"/>
    </source>
</evidence>
<evidence type="ECO:0000256" key="2">
    <source>
        <dbReference type="ARBA" id="ARBA00008643"/>
    </source>
</evidence>
<reference evidence="10 11" key="1">
    <citation type="journal article" date="2021" name="bioRxiv">
        <title>The Gossypium anomalum genome as a resource for cotton improvement and evolutionary analysis of hybrid incompatibility.</title>
        <authorList>
            <person name="Grover C.E."/>
            <person name="Yuan D."/>
            <person name="Arick M.A."/>
            <person name="Miller E.R."/>
            <person name="Hu G."/>
            <person name="Peterson D.G."/>
            <person name="Wendel J.F."/>
            <person name="Udall J.A."/>
        </authorList>
    </citation>
    <scope>NUCLEOTIDE SEQUENCE [LARGE SCALE GENOMIC DNA]</scope>
    <source>
        <strain evidence="10">JFW-Udall</strain>
        <tissue evidence="10">Leaf</tissue>
    </source>
</reference>
<organism evidence="10 11">
    <name type="scientific">Gossypium anomalum</name>
    <dbReference type="NCBI Taxonomy" id="47600"/>
    <lineage>
        <taxon>Eukaryota</taxon>
        <taxon>Viridiplantae</taxon>
        <taxon>Streptophyta</taxon>
        <taxon>Embryophyta</taxon>
        <taxon>Tracheophyta</taxon>
        <taxon>Spermatophyta</taxon>
        <taxon>Magnoliopsida</taxon>
        <taxon>eudicotyledons</taxon>
        <taxon>Gunneridae</taxon>
        <taxon>Pentapetalae</taxon>
        <taxon>rosids</taxon>
        <taxon>malvids</taxon>
        <taxon>Malvales</taxon>
        <taxon>Malvaceae</taxon>
        <taxon>Malvoideae</taxon>
        <taxon>Gossypium</taxon>
    </lineage>
</organism>
<keyword evidence="3" id="KW-0158">Chromosome</keyword>
<dbReference type="GO" id="GO:0000444">
    <property type="term" value="C:MIS12/MIND type complex"/>
    <property type="evidence" value="ECO:0007669"/>
    <property type="project" value="TreeGrafter"/>
</dbReference>
<name>A0A8J6CLQ1_9ROSI</name>
<sequence length="271" mass="30609">MEGSESEAIFDTLNLNPQLFINETLNTVDDLLNDAFDFYLQEASKLLKVEVTGCSQELTKGVNNIRNMIQSSLDKRLAMWEKYCLRHCFTVPEGFSLPKNGELLASSSMIQDALSDPDVDAELDSLRNKLTLVGAETDKLNSELKELGRQSASSGHCAGLINEALQLYEDTSVQDMFQEMMQTATELRVKMKKLKTRQAGKMEHERAERIHNSLTDYFTVNPKKGTKFCCFCTPAQLLGLSNAKLDDLHEFLAELKKMSENIGLVRYYIKN</sequence>
<keyword evidence="5" id="KW-0498">Mitosis</keyword>
<evidence type="ECO:0008006" key="12">
    <source>
        <dbReference type="Google" id="ProtNLM"/>
    </source>
</evidence>
<comment type="similarity">
    <text evidence="2">Belongs to the mis12 family.</text>
</comment>
<dbReference type="InterPro" id="IPR008685">
    <property type="entry name" value="Centromere_Mis12"/>
</dbReference>
<keyword evidence="9" id="KW-0137">Centromere</keyword>
<evidence type="ECO:0000256" key="4">
    <source>
        <dbReference type="ARBA" id="ARBA00022618"/>
    </source>
</evidence>